<reference evidence="3" key="1">
    <citation type="journal article" date="2020" name="Microbiol. Resour. Announc.">
        <title>Draft Genome Sequences of Thiorhodococcus mannitoliphagus and Thiorhodococcus minor, Purple Sulfur Photosynthetic Bacteria in the Gammaproteobacterial Family Chromatiaceae.</title>
        <authorList>
            <person name="Aviles F.A."/>
            <person name="Meyer T.E."/>
            <person name="Kyndt J.A."/>
        </authorList>
    </citation>
    <scope>NUCLEOTIDE SEQUENCE [LARGE SCALE GENOMIC DNA]</scope>
    <source>
        <strain evidence="3">DSM 18266</strain>
    </source>
</reference>
<sequence length="298" mass="33420">MPRCTPIPISLTDKERTQLEALVRQHTTAQQLATRARIILAADAGTGVHETAATLQVSRSLVQRWRRRWRERADHPVLERLSDCPRSGTPPTFTPEQICAIIALACEPAVREGVKLARWTHEDLAKEAKARGIVDAISAHSIGRFLREVDLKPHRVQGWINTPRDGDFAERCRDVCETYRLAPERAAEGIETRSIDEMTGVQALERAAPTQRARPGRAERQEFEYIRHGTLTLIATFCVVTGQVFYHLGETRTSEDFAAYLAALLAQRPAQTPWHLVMDNLNIHCSEAVVRLIAEAIG</sequence>
<feature type="domain" description="Tc1-like transposase DDE" evidence="1">
    <location>
        <begin position="194"/>
        <end position="295"/>
    </location>
</feature>
<dbReference type="AlphaFoldDB" id="A0A6P1DTN9"/>
<dbReference type="EMBL" id="JAAIJR010000021">
    <property type="protein sequence ID" value="NEX20056.1"/>
    <property type="molecule type" value="Genomic_DNA"/>
</dbReference>
<dbReference type="NCBIfam" id="NF033545">
    <property type="entry name" value="transpos_IS630"/>
    <property type="match status" value="1"/>
</dbReference>
<dbReference type="InterPro" id="IPR047655">
    <property type="entry name" value="Transpos_IS630-like"/>
</dbReference>
<keyword evidence="3" id="KW-1185">Reference proteome</keyword>
<dbReference type="Proteomes" id="UP000471640">
    <property type="component" value="Unassembled WGS sequence"/>
</dbReference>
<accession>A0A6P1DTN9</accession>
<evidence type="ECO:0000313" key="2">
    <source>
        <dbReference type="EMBL" id="NEX20056.1"/>
    </source>
</evidence>
<feature type="non-terminal residue" evidence="2">
    <location>
        <position position="298"/>
    </location>
</feature>
<comment type="caution">
    <text evidence="2">The sequence shown here is derived from an EMBL/GenBank/DDBJ whole genome shotgun (WGS) entry which is preliminary data.</text>
</comment>
<organism evidence="2 3">
    <name type="scientific">Thiorhodococcus mannitoliphagus</name>
    <dbReference type="NCBI Taxonomy" id="329406"/>
    <lineage>
        <taxon>Bacteria</taxon>
        <taxon>Pseudomonadati</taxon>
        <taxon>Pseudomonadota</taxon>
        <taxon>Gammaproteobacteria</taxon>
        <taxon>Chromatiales</taxon>
        <taxon>Chromatiaceae</taxon>
        <taxon>Thiorhodococcus</taxon>
    </lineage>
</organism>
<evidence type="ECO:0000259" key="1">
    <source>
        <dbReference type="Pfam" id="PF13358"/>
    </source>
</evidence>
<dbReference type="InterPro" id="IPR038717">
    <property type="entry name" value="Tc1-like_DDE_dom"/>
</dbReference>
<dbReference type="InterPro" id="IPR009057">
    <property type="entry name" value="Homeodomain-like_sf"/>
</dbReference>
<dbReference type="SUPFAM" id="SSF46689">
    <property type="entry name" value="Homeodomain-like"/>
    <property type="match status" value="1"/>
</dbReference>
<proteinExistence type="predicted"/>
<gene>
    <name evidence="2" type="ORF">G3480_06965</name>
</gene>
<dbReference type="Pfam" id="PF13565">
    <property type="entry name" value="HTH_32"/>
    <property type="match status" value="1"/>
</dbReference>
<protein>
    <submittedName>
        <fullName evidence="2">IS630 family transposase</fullName>
    </submittedName>
</protein>
<dbReference type="Pfam" id="PF13358">
    <property type="entry name" value="DDE_3"/>
    <property type="match status" value="1"/>
</dbReference>
<dbReference type="RefSeq" id="WP_164653066.1">
    <property type="nucleotide sequence ID" value="NZ_JAAIJR010000021.1"/>
</dbReference>
<reference evidence="2 3" key="2">
    <citation type="submission" date="2020-02" db="EMBL/GenBank/DDBJ databases">
        <title>Genome sequences of Thiorhodococcus mannitoliphagus and Thiorhodococcus minor, purple sulfur photosynthetic bacteria in the gammaproteobacterial family, Chromatiaceae.</title>
        <authorList>
            <person name="Aviles F.A."/>
            <person name="Meyer T.E."/>
            <person name="Kyndt J.A."/>
        </authorList>
    </citation>
    <scope>NUCLEOTIDE SEQUENCE [LARGE SCALE GENOMIC DNA]</scope>
    <source>
        <strain evidence="2 3">DSM 18266</strain>
    </source>
</reference>
<name>A0A6P1DTN9_9GAMM</name>
<evidence type="ECO:0000313" key="3">
    <source>
        <dbReference type="Proteomes" id="UP000471640"/>
    </source>
</evidence>